<dbReference type="GO" id="GO:0008810">
    <property type="term" value="F:cellulase activity"/>
    <property type="evidence" value="ECO:0007669"/>
    <property type="project" value="UniProtKB-EC"/>
</dbReference>
<dbReference type="InterPro" id="IPR018221">
    <property type="entry name" value="Glyco_hydro_9_His_AS"/>
</dbReference>
<dbReference type="InterPro" id="IPR012341">
    <property type="entry name" value="6hp_glycosidase-like_sf"/>
</dbReference>
<dbReference type="GO" id="GO:0030247">
    <property type="term" value="F:polysaccharide binding"/>
    <property type="evidence" value="ECO:0007669"/>
    <property type="project" value="InterPro"/>
</dbReference>
<keyword evidence="15" id="KW-1185">Reference proteome</keyword>
<dbReference type="GO" id="GO:0030245">
    <property type="term" value="P:cellulose catabolic process"/>
    <property type="evidence" value="ECO:0007669"/>
    <property type="project" value="UniProtKB-KW"/>
</dbReference>
<evidence type="ECO:0000259" key="13">
    <source>
        <dbReference type="Pfam" id="PF00759"/>
    </source>
</evidence>
<evidence type="ECO:0000256" key="6">
    <source>
        <dbReference type="ARBA" id="ARBA00023295"/>
    </source>
</evidence>
<dbReference type="Gene3D" id="1.50.10.10">
    <property type="match status" value="1"/>
</dbReference>
<evidence type="ECO:0000256" key="8">
    <source>
        <dbReference type="PROSITE-ProRule" id="PRU10059"/>
    </source>
</evidence>
<keyword evidence="5 8" id="KW-0119">Carbohydrate metabolism</keyword>
<evidence type="ECO:0000256" key="7">
    <source>
        <dbReference type="ARBA" id="ARBA00023326"/>
    </source>
</evidence>
<evidence type="ECO:0000256" key="10">
    <source>
        <dbReference type="RuleBase" id="RU361166"/>
    </source>
</evidence>
<evidence type="ECO:0000256" key="11">
    <source>
        <dbReference type="SAM" id="MobiDB-lite"/>
    </source>
</evidence>
<evidence type="ECO:0000259" key="12">
    <source>
        <dbReference type="Pfam" id="PF00553"/>
    </source>
</evidence>
<dbReference type="Gene3D" id="2.60.40.290">
    <property type="match status" value="1"/>
</dbReference>
<dbReference type="SUPFAM" id="SSF49384">
    <property type="entry name" value="Carbohydrate-binding domain"/>
    <property type="match status" value="1"/>
</dbReference>
<dbReference type="InterPro" id="IPR008965">
    <property type="entry name" value="CBM2/CBM3_carb-bd_dom_sf"/>
</dbReference>
<evidence type="ECO:0000256" key="2">
    <source>
        <dbReference type="ARBA" id="ARBA00007072"/>
    </source>
</evidence>
<feature type="active site" evidence="9">
    <location>
        <position position="607"/>
    </location>
</feature>
<evidence type="ECO:0000256" key="9">
    <source>
        <dbReference type="PROSITE-ProRule" id="PRU10060"/>
    </source>
</evidence>
<proteinExistence type="inferred from homology"/>
<gene>
    <name evidence="14" type="ORF">P5673_024067</name>
</gene>
<evidence type="ECO:0000256" key="4">
    <source>
        <dbReference type="ARBA" id="ARBA00023001"/>
    </source>
</evidence>
<dbReference type="PANTHER" id="PTHR22298">
    <property type="entry name" value="ENDO-1,4-BETA-GLUCANASE"/>
    <property type="match status" value="1"/>
</dbReference>
<dbReference type="Pfam" id="PF00553">
    <property type="entry name" value="CBM_2"/>
    <property type="match status" value="1"/>
</dbReference>
<keyword evidence="3 8" id="KW-0378">Hydrolase</keyword>
<feature type="compositionally biased region" description="Polar residues" evidence="11">
    <location>
        <begin position="168"/>
        <end position="191"/>
    </location>
</feature>
<dbReference type="InterPro" id="IPR001919">
    <property type="entry name" value="CBD2"/>
</dbReference>
<organism evidence="14 15">
    <name type="scientific">Acropora cervicornis</name>
    <name type="common">Staghorn coral</name>
    <dbReference type="NCBI Taxonomy" id="6130"/>
    <lineage>
        <taxon>Eukaryota</taxon>
        <taxon>Metazoa</taxon>
        <taxon>Cnidaria</taxon>
        <taxon>Anthozoa</taxon>
        <taxon>Hexacorallia</taxon>
        <taxon>Scleractinia</taxon>
        <taxon>Astrocoeniina</taxon>
        <taxon>Acroporidae</taxon>
        <taxon>Acropora</taxon>
    </lineage>
</organism>
<keyword evidence="6 8" id="KW-0326">Glycosidase</keyword>
<dbReference type="SUPFAM" id="SSF48208">
    <property type="entry name" value="Six-hairpin glycosidases"/>
    <property type="match status" value="1"/>
</dbReference>
<feature type="domain" description="Glycoside hydrolase family 9" evidence="13">
    <location>
        <begin position="202"/>
        <end position="628"/>
    </location>
</feature>
<name>A0AAD9Q477_ACRCE</name>
<dbReference type="PROSITE" id="PS00698">
    <property type="entry name" value="GH9_3"/>
    <property type="match status" value="1"/>
</dbReference>
<reference evidence="14" key="1">
    <citation type="journal article" date="2023" name="G3 (Bethesda)">
        <title>Whole genome assembly and annotation of the endangered Caribbean coral Acropora cervicornis.</title>
        <authorList>
            <person name="Selwyn J.D."/>
            <person name="Vollmer S.V."/>
        </authorList>
    </citation>
    <scope>NUCLEOTIDE SEQUENCE</scope>
    <source>
        <strain evidence="14">K2</strain>
    </source>
</reference>
<feature type="region of interest" description="Disordered" evidence="11">
    <location>
        <begin position="126"/>
        <end position="198"/>
    </location>
</feature>
<feature type="chain" id="PRO_5041782667" description="Endoglucanase" evidence="10">
    <location>
        <begin position="22"/>
        <end position="643"/>
    </location>
</feature>
<feature type="compositionally biased region" description="Low complexity" evidence="11">
    <location>
        <begin position="126"/>
        <end position="167"/>
    </location>
</feature>
<feature type="active site" evidence="9">
    <location>
        <position position="616"/>
    </location>
</feature>
<evidence type="ECO:0000313" key="15">
    <source>
        <dbReference type="Proteomes" id="UP001249851"/>
    </source>
</evidence>
<feature type="signal peptide" evidence="10">
    <location>
        <begin position="1"/>
        <end position="21"/>
    </location>
</feature>
<dbReference type="PROSITE" id="PS00592">
    <property type="entry name" value="GH9_2"/>
    <property type="match status" value="1"/>
</dbReference>
<evidence type="ECO:0000256" key="1">
    <source>
        <dbReference type="ARBA" id="ARBA00000966"/>
    </source>
</evidence>
<dbReference type="Proteomes" id="UP001249851">
    <property type="component" value="Unassembled WGS sequence"/>
</dbReference>
<comment type="similarity">
    <text evidence="2 8 10">Belongs to the glycosyl hydrolase 9 (cellulase E) family.</text>
</comment>
<dbReference type="EMBL" id="JARQWQ010000070">
    <property type="protein sequence ID" value="KAK2554366.1"/>
    <property type="molecule type" value="Genomic_DNA"/>
</dbReference>
<sequence length="643" mass="70322">MSCIFGFIAIILIENFPASSCEQAQTEIVDNWNSGFKGKISINLNNDVTGGWTMILSFPVAVLNLQLWRAKIVGNQNDRVFTLKNMPWNAQMSEGVFELFFLAQKAVPKDSAPIGNVVFRRGVPATSYPSTTSPSSPQQSTGGSSSSSSRTNLPSASPPSTSRLSSLQPITNCSSLPPPKTTNSATAKPTTASPPNPGKYDYAQVLKLSILFYEAQRSGKLPSKNRVPWRKDSALNDRGENGEDLSGGWYDAGDYVKFGFPMASSATVLAWGLIEYKKAYEVAGQYELMLDSIKWATDYLIKAHTKKEEFYGQVGDGHLDHAYWGRPENMTMARPAFKITPEKPGTDLAAETAAALAAASIAFKARNTQSSKAYAETLLRHAKELFAFADKYRGVYSDSISNAADFYRSYSGYKDELVWGAIWLYRATKDTSFLSKATRYYNEFGMNGQAWAFSWDDKKAGVQLLLAALTKKATYQSAIQSSLDSWLPGGSVTYTPKGLAWRAKWGSNRYAANTAFLALVAADQGFRPASYREFAKKQIHYMLGDSGRSFVVGFGHNPPQRPHHSSSSCPSAPAPCDWSNFHDPSPNAHVLKGALVGGPDQNDNYTDDRTNYVTNEVATDYNAGFQSAVAGLEQLRLNDAGAS</sequence>
<evidence type="ECO:0000256" key="3">
    <source>
        <dbReference type="ARBA" id="ARBA00022801"/>
    </source>
</evidence>
<dbReference type="InterPro" id="IPR008928">
    <property type="entry name" value="6-hairpin_glycosidase_sf"/>
</dbReference>
<dbReference type="EC" id="3.2.1.4" evidence="10"/>
<evidence type="ECO:0000256" key="5">
    <source>
        <dbReference type="ARBA" id="ARBA00023277"/>
    </source>
</evidence>
<dbReference type="FunFam" id="1.50.10.10:FF:000020">
    <property type="entry name" value="Endoglucanase"/>
    <property type="match status" value="1"/>
</dbReference>
<dbReference type="InterPro" id="IPR001701">
    <property type="entry name" value="Glyco_hydro_9"/>
</dbReference>
<dbReference type="AlphaFoldDB" id="A0AAD9Q477"/>
<protein>
    <recommendedName>
        <fullName evidence="10">Endoglucanase</fullName>
        <ecNumber evidence="10">3.2.1.4</ecNumber>
    </recommendedName>
</protein>
<keyword evidence="10" id="KW-0732">Signal</keyword>
<dbReference type="InterPro" id="IPR033126">
    <property type="entry name" value="Glyco_hydro_9_Asp/Glu_AS"/>
</dbReference>
<accession>A0AAD9Q477</accession>
<feature type="active site" evidence="8">
    <location>
        <position position="563"/>
    </location>
</feature>
<comment type="catalytic activity">
    <reaction evidence="1 10">
        <text>Endohydrolysis of (1-&gt;4)-beta-D-glucosidic linkages in cellulose, lichenin and cereal beta-D-glucans.</text>
        <dbReference type="EC" id="3.2.1.4"/>
    </reaction>
</comment>
<comment type="caution">
    <text evidence="14">The sequence shown here is derived from an EMBL/GenBank/DDBJ whole genome shotgun (WGS) entry which is preliminary data.</text>
</comment>
<evidence type="ECO:0000313" key="14">
    <source>
        <dbReference type="EMBL" id="KAK2554366.1"/>
    </source>
</evidence>
<feature type="domain" description="CBM2" evidence="12">
    <location>
        <begin position="24"/>
        <end position="97"/>
    </location>
</feature>
<keyword evidence="7 8" id="KW-0624">Polysaccharide degradation</keyword>
<reference evidence="14" key="2">
    <citation type="journal article" date="2023" name="Science">
        <title>Genomic signatures of disease resistance in endangered staghorn corals.</title>
        <authorList>
            <person name="Vollmer S.V."/>
            <person name="Selwyn J.D."/>
            <person name="Despard B.A."/>
            <person name="Roesel C.L."/>
        </authorList>
    </citation>
    <scope>NUCLEOTIDE SEQUENCE</scope>
    <source>
        <strain evidence="14">K2</strain>
    </source>
</reference>
<dbReference type="InterPro" id="IPR012291">
    <property type="entry name" value="CBM2_carb-bd_dom_sf"/>
</dbReference>
<dbReference type="Pfam" id="PF00759">
    <property type="entry name" value="Glyco_hydro_9"/>
    <property type="match status" value="1"/>
</dbReference>
<keyword evidence="4 10" id="KW-0136">Cellulose degradation</keyword>